<protein>
    <recommendedName>
        <fullName evidence="3">Nucleotide-diphospho-sugar transferase</fullName>
    </recommendedName>
</protein>
<evidence type="ECO:0000313" key="2">
    <source>
        <dbReference type="Proteomes" id="UP000251402"/>
    </source>
</evidence>
<sequence length="306" mass="35350">MRNTAVPVLFLIFNRPENTQRLFDSIRVHQPEYLFIAADGPRPDVLTDEALCALTRNIVTKIDWKCELKTLFRPQNLGCKNAVSDAINWFFDHVEEGIILEDDCLPDNTFFSFCSELLERFRNNGQVMSISGSNLLGKSGDEHSPSYFRAHGGIWGWATWKRAWKRYDIGMKAWPEKATQTQIRQAIGSQEWFNTYYTMFESAHNNTLDTWDIQWFYSILINDGIAINPSVNLVKNIGFESGTHMNSVDNPIAVLPAFSMSFPLKHPEELPLDEAYLENLYLALNPPTKRGRSLIRRLINLWRNKR</sequence>
<dbReference type="OrthoDB" id="9785375at2"/>
<dbReference type="Proteomes" id="UP000251402">
    <property type="component" value="Chromosome"/>
</dbReference>
<dbReference type="RefSeq" id="WP_112573953.1">
    <property type="nucleotide sequence ID" value="NZ_CP043450.1"/>
</dbReference>
<evidence type="ECO:0008006" key="3">
    <source>
        <dbReference type="Google" id="ProtNLM"/>
    </source>
</evidence>
<dbReference type="KEGG" id="mrub:DEO27_015730"/>
<reference evidence="1" key="1">
    <citation type="submission" date="2019-08" db="EMBL/GenBank/DDBJ databases">
        <title>Comparative genome analysis confer to the adaptation heavy metal polluted environment.</title>
        <authorList>
            <person name="Li Y."/>
        </authorList>
    </citation>
    <scope>NUCLEOTIDE SEQUENCE [LARGE SCALE GENOMIC DNA]</scope>
    <source>
        <strain evidence="1">P1</strain>
    </source>
</reference>
<accession>A0A5C1I075</accession>
<dbReference type="SUPFAM" id="SSF53448">
    <property type="entry name" value="Nucleotide-diphospho-sugar transferases"/>
    <property type="match status" value="1"/>
</dbReference>
<name>A0A5C1I075_9SPHI</name>
<evidence type="ECO:0000313" key="1">
    <source>
        <dbReference type="EMBL" id="QEM11416.1"/>
    </source>
</evidence>
<organism evidence="1 2">
    <name type="scientific">Mucilaginibacter rubeus</name>
    <dbReference type="NCBI Taxonomy" id="2027860"/>
    <lineage>
        <taxon>Bacteria</taxon>
        <taxon>Pseudomonadati</taxon>
        <taxon>Bacteroidota</taxon>
        <taxon>Sphingobacteriia</taxon>
        <taxon>Sphingobacteriales</taxon>
        <taxon>Sphingobacteriaceae</taxon>
        <taxon>Mucilaginibacter</taxon>
    </lineage>
</organism>
<dbReference type="Gene3D" id="3.90.550.10">
    <property type="entry name" value="Spore Coat Polysaccharide Biosynthesis Protein SpsA, Chain A"/>
    <property type="match status" value="1"/>
</dbReference>
<dbReference type="EMBL" id="CP043450">
    <property type="protein sequence ID" value="QEM11416.1"/>
    <property type="molecule type" value="Genomic_DNA"/>
</dbReference>
<proteinExistence type="predicted"/>
<dbReference type="InterPro" id="IPR029044">
    <property type="entry name" value="Nucleotide-diphossugar_trans"/>
</dbReference>
<dbReference type="AlphaFoldDB" id="A0A5C1I075"/>
<keyword evidence="2" id="KW-1185">Reference proteome</keyword>
<gene>
    <name evidence="1" type="ORF">DEO27_015730</name>
</gene>